<name>A0ABP3Y549_9FLAO</name>
<dbReference type="RefSeq" id="WP_343787843.1">
    <property type="nucleotide sequence ID" value="NZ_BAAAFH010000011.1"/>
</dbReference>
<dbReference type="EMBL" id="BAAAFH010000011">
    <property type="protein sequence ID" value="GAA0875898.1"/>
    <property type="molecule type" value="Genomic_DNA"/>
</dbReference>
<protein>
    <submittedName>
        <fullName evidence="1">Uncharacterized protein</fullName>
    </submittedName>
</protein>
<comment type="caution">
    <text evidence="1">The sequence shown here is derived from an EMBL/GenBank/DDBJ whole genome shotgun (WGS) entry which is preliminary data.</text>
</comment>
<dbReference type="Proteomes" id="UP001501126">
    <property type="component" value="Unassembled WGS sequence"/>
</dbReference>
<proteinExistence type="predicted"/>
<dbReference type="Pfam" id="PF19788">
    <property type="entry name" value="DUF6272"/>
    <property type="match status" value="1"/>
</dbReference>
<sequence>MDAILVELEYMIDRLDLPKKNAKRLFTLAVEGLQNIERHGLDHPEFSGVSFVLFYKREQQFVLVFGNLIDDRTKRLLEYHLQRIEGLGKDELKEMLIRQLDRGELTEKGGGGLGILTLALKSSGKVKAVFTPLEEGVFYLFSMRVSVDEY</sequence>
<dbReference type="InterPro" id="IPR046239">
    <property type="entry name" value="DUF6272"/>
</dbReference>
<organism evidence="1 2">
    <name type="scientific">Wandonia haliotis</name>
    <dbReference type="NCBI Taxonomy" id="574963"/>
    <lineage>
        <taxon>Bacteria</taxon>
        <taxon>Pseudomonadati</taxon>
        <taxon>Bacteroidota</taxon>
        <taxon>Flavobacteriia</taxon>
        <taxon>Flavobacteriales</taxon>
        <taxon>Crocinitomicaceae</taxon>
        <taxon>Wandonia</taxon>
    </lineage>
</organism>
<reference evidence="2" key="1">
    <citation type="journal article" date="2019" name="Int. J. Syst. Evol. Microbiol.">
        <title>The Global Catalogue of Microorganisms (GCM) 10K type strain sequencing project: providing services to taxonomists for standard genome sequencing and annotation.</title>
        <authorList>
            <consortium name="The Broad Institute Genomics Platform"/>
            <consortium name="The Broad Institute Genome Sequencing Center for Infectious Disease"/>
            <person name="Wu L."/>
            <person name="Ma J."/>
        </authorList>
    </citation>
    <scope>NUCLEOTIDE SEQUENCE [LARGE SCALE GENOMIC DNA]</scope>
    <source>
        <strain evidence="2">JCM 16083</strain>
    </source>
</reference>
<accession>A0ABP3Y549</accession>
<evidence type="ECO:0000313" key="2">
    <source>
        <dbReference type="Proteomes" id="UP001501126"/>
    </source>
</evidence>
<gene>
    <name evidence="1" type="ORF">GCM10009118_23070</name>
</gene>
<evidence type="ECO:0000313" key="1">
    <source>
        <dbReference type="EMBL" id="GAA0875898.1"/>
    </source>
</evidence>
<keyword evidence="2" id="KW-1185">Reference proteome</keyword>